<name>A0A1B6L8Y7_9HEMI</name>
<protein>
    <recommendedName>
        <fullName evidence="2">Reverse transcriptase domain-containing protein</fullName>
    </recommendedName>
</protein>
<dbReference type="InterPro" id="IPR000477">
    <property type="entry name" value="RT_dom"/>
</dbReference>
<reference evidence="3" key="1">
    <citation type="submission" date="2015-11" db="EMBL/GenBank/DDBJ databases">
        <title>De novo transcriptome assembly of four potential Pierce s Disease insect vectors from Arizona vineyards.</title>
        <authorList>
            <person name="Tassone E.E."/>
        </authorList>
    </citation>
    <scope>NUCLEOTIDE SEQUENCE</scope>
</reference>
<sequence length="325" mass="36793">DKSTTSALYNFTNKLHEALDGSRSALGVFCDLSKAFDCVNHKILLLKLHHYGIRGVALRLLHSFLSHRKQRVDITDFNECTHQSSWSEVKLGVPQGCILSPVLFLLYINDLTCHIPNTNMFMYADDVSVLVKGDSNCAIQDNASLVHTHFSDRFDANGLLLNVSKTKAVEFYNPRRRHDTFITSIEVNSAQIFSDKSSTFLGVELDSSLSWGPHIYALLRKLSSATYALGVLRESCSTEVLLEVYRGYFESLVRYGIAQWGGVSLAENIFIAQKKAIRRIYGLKRRESVKRIFAEKKLLTVPCIFILEILVITFININKYRTVTD</sequence>
<dbReference type="EMBL" id="GEBQ01019805">
    <property type="protein sequence ID" value="JAT20172.1"/>
    <property type="molecule type" value="Transcribed_RNA"/>
</dbReference>
<keyword evidence="1" id="KW-0812">Transmembrane</keyword>
<dbReference type="PROSITE" id="PS50878">
    <property type="entry name" value="RT_POL"/>
    <property type="match status" value="1"/>
</dbReference>
<accession>A0A1B6L8Y7</accession>
<feature type="domain" description="Reverse transcriptase" evidence="2">
    <location>
        <begin position="1"/>
        <end position="205"/>
    </location>
</feature>
<dbReference type="Pfam" id="PF00078">
    <property type="entry name" value="RVT_1"/>
    <property type="match status" value="1"/>
</dbReference>
<gene>
    <name evidence="3" type="ORF">g.19155</name>
</gene>
<evidence type="ECO:0000313" key="3">
    <source>
        <dbReference type="EMBL" id="JAT20172.1"/>
    </source>
</evidence>
<feature type="non-terminal residue" evidence="3">
    <location>
        <position position="325"/>
    </location>
</feature>
<keyword evidence="1" id="KW-0472">Membrane</keyword>
<feature type="non-terminal residue" evidence="3">
    <location>
        <position position="1"/>
    </location>
</feature>
<evidence type="ECO:0000259" key="2">
    <source>
        <dbReference type="PROSITE" id="PS50878"/>
    </source>
</evidence>
<organism evidence="3">
    <name type="scientific">Graphocephala atropunctata</name>
    <dbReference type="NCBI Taxonomy" id="36148"/>
    <lineage>
        <taxon>Eukaryota</taxon>
        <taxon>Metazoa</taxon>
        <taxon>Ecdysozoa</taxon>
        <taxon>Arthropoda</taxon>
        <taxon>Hexapoda</taxon>
        <taxon>Insecta</taxon>
        <taxon>Pterygota</taxon>
        <taxon>Neoptera</taxon>
        <taxon>Paraneoptera</taxon>
        <taxon>Hemiptera</taxon>
        <taxon>Auchenorrhyncha</taxon>
        <taxon>Membracoidea</taxon>
        <taxon>Cicadellidae</taxon>
        <taxon>Cicadellinae</taxon>
        <taxon>Cicadellini</taxon>
        <taxon>Graphocephala</taxon>
    </lineage>
</organism>
<keyword evidence="1" id="KW-1133">Transmembrane helix</keyword>
<feature type="transmembrane region" description="Helical" evidence="1">
    <location>
        <begin position="298"/>
        <end position="317"/>
    </location>
</feature>
<proteinExistence type="predicted"/>
<dbReference type="InterPro" id="IPR043502">
    <property type="entry name" value="DNA/RNA_pol_sf"/>
</dbReference>
<dbReference type="GO" id="GO:0071897">
    <property type="term" value="P:DNA biosynthetic process"/>
    <property type="evidence" value="ECO:0007669"/>
    <property type="project" value="UniProtKB-ARBA"/>
</dbReference>
<dbReference type="SUPFAM" id="SSF56672">
    <property type="entry name" value="DNA/RNA polymerases"/>
    <property type="match status" value="1"/>
</dbReference>
<dbReference type="AlphaFoldDB" id="A0A1B6L8Y7"/>
<dbReference type="PANTHER" id="PTHR33332">
    <property type="entry name" value="REVERSE TRANSCRIPTASE DOMAIN-CONTAINING PROTEIN"/>
    <property type="match status" value="1"/>
</dbReference>
<evidence type="ECO:0000256" key="1">
    <source>
        <dbReference type="SAM" id="Phobius"/>
    </source>
</evidence>